<keyword evidence="2" id="KW-1185">Reference proteome</keyword>
<comment type="caution">
    <text evidence="1">The sequence shown here is derived from an EMBL/GenBank/DDBJ whole genome shotgun (WGS) entry which is preliminary data.</text>
</comment>
<organism evidence="1 2">
    <name type="scientific">Phanerochaete sordida</name>
    <dbReference type="NCBI Taxonomy" id="48140"/>
    <lineage>
        <taxon>Eukaryota</taxon>
        <taxon>Fungi</taxon>
        <taxon>Dikarya</taxon>
        <taxon>Basidiomycota</taxon>
        <taxon>Agaricomycotina</taxon>
        <taxon>Agaricomycetes</taxon>
        <taxon>Polyporales</taxon>
        <taxon>Phanerochaetaceae</taxon>
        <taxon>Phanerochaete</taxon>
    </lineage>
</organism>
<dbReference type="Proteomes" id="UP000703269">
    <property type="component" value="Unassembled WGS sequence"/>
</dbReference>
<dbReference type="EMBL" id="BPQB01000198">
    <property type="protein sequence ID" value="GJF00765.1"/>
    <property type="molecule type" value="Genomic_DNA"/>
</dbReference>
<evidence type="ECO:0000313" key="1">
    <source>
        <dbReference type="EMBL" id="GJF00765.1"/>
    </source>
</evidence>
<reference evidence="1 2" key="1">
    <citation type="submission" date="2021-08" db="EMBL/GenBank/DDBJ databases">
        <title>Draft Genome Sequence of Phanerochaete sordida strain YK-624.</title>
        <authorList>
            <person name="Mori T."/>
            <person name="Dohra H."/>
            <person name="Suzuki T."/>
            <person name="Kawagishi H."/>
            <person name="Hirai H."/>
        </authorList>
    </citation>
    <scope>NUCLEOTIDE SEQUENCE [LARGE SCALE GENOMIC DNA]</scope>
    <source>
        <strain evidence="1 2">YK-624</strain>
    </source>
</reference>
<accession>A0A9P3LP15</accession>
<proteinExistence type="predicted"/>
<evidence type="ECO:0000313" key="2">
    <source>
        <dbReference type="Proteomes" id="UP000703269"/>
    </source>
</evidence>
<dbReference type="AlphaFoldDB" id="A0A9P3LP15"/>
<name>A0A9P3LP15_9APHY</name>
<protein>
    <submittedName>
        <fullName evidence="1">Uncharacterized protein</fullName>
    </submittedName>
</protein>
<sequence>MVDGLKASKSQDLFKDKSLRETELLGLSARRTFGRSNLKVARRVLDLRRVSGSVGWGARSTRHAFWVTRAAVRAGVAAADVKVVVPLHCTVIATPIVLKIKLVAHSRRHGMYHCVGTFAQARGVRFTGSKSGLYGLLNLAADLQALERLVRLGRVWCGCAQHQGPVDPSVTQWRFLAGLGHGFGHLPPDRALRRIAAANAASVSAAVALLYRGVGAFRLPFGSDVRSRFSVLVGLGVRLGLALQRSSAPFERIAHGLAVLFQRPLLVAFAAPGDIIQPLLLVLTQNEVHEASVTSRSRGRFDHFRLVGWRSARVKDNRHAGHLVLVPPRTFVSRKIVALKTALPLLEQHALVIFQGVLRERIPSGVVVTLTAPPNVVRGEHAQISA</sequence>
<gene>
    <name evidence="1" type="ORF">PsYK624_170660</name>
</gene>